<gene>
    <name evidence="1" type="ORF">S12H4_51038</name>
</gene>
<accession>X1TZU3</accession>
<proteinExistence type="predicted"/>
<feature type="non-terminal residue" evidence="1">
    <location>
        <position position="1"/>
    </location>
</feature>
<protein>
    <recommendedName>
        <fullName evidence="2">VCBS repeat-containing protein</fullName>
    </recommendedName>
</protein>
<sequence>KLPQGSRLLGYNGVNWVYALRDSLWLGGQGIAVLGDSVFPVISEHDAPDQPGEGFWVLNLKNPGYTAHRYLSDGTLEFTAEDTVRLAAAEDFGWNPPFFVRVCPYFNEGKLTFWVMNDPVPVPPDTSRLCYLPLPSLQYLTSPHIDGDFLSFHGISLGDIDGDGADEYVFTTTAAPGILEVRDENWTLLDGFPVYGEFQSPALVGNLLDDVRPELVVVEGGDIALYSPEGAPVGRIGLRARH</sequence>
<name>X1TZU3_9ZZZZ</name>
<feature type="non-terminal residue" evidence="1">
    <location>
        <position position="242"/>
    </location>
</feature>
<dbReference type="EMBL" id="BARW01032213">
    <property type="protein sequence ID" value="GAJ10794.1"/>
    <property type="molecule type" value="Genomic_DNA"/>
</dbReference>
<dbReference type="AlphaFoldDB" id="X1TZU3"/>
<reference evidence="1" key="1">
    <citation type="journal article" date="2014" name="Front. Microbiol.">
        <title>High frequency of phylogenetically diverse reductive dehalogenase-homologous genes in deep subseafloor sedimentary metagenomes.</title>
        <authorList>
            <person name="Kawai M."/>
            <person name="Futagami T."/>
            <person name="Toyoda A."/>
            <person name="Takaki Y."/>
            <person name="Nishi S."/>
            <person name="Hori S."/>
            <person name="Arai W."/>
            <person name="Tsubouchi T."/>
            <person name="Morono Y."/>
            <person name="Uchiyama I."/>
            <person name="Ito T."/>
            <person name="Fujiyama A."/>
            <person name="Inagaki F."/>
            <person name="Takami H."/>
        </authorList>
    </citation>
    <scope>NUCLEOTIDE SEQUENCE</scope>
    <source>
        <strain evidence="1">Expedition CK06-06</strain>
    </source>
</reference>
<organism evidence="1">
    <name type="scientific">marine sediment metagenome</name>
    <dbReference type="NCBI Taxonomy" id="412755"/>
    <lineage>
        <taxon>unclassified sequences</taxon>
        <taxon>metagenomes</taxon>
        <taxon>ecological metagenomes</taxon>
    </lineage>
</organism>
<comment type="caution">
    <text evidence="1">The sequence shown here is derived from an EMBL/GenBank/DDBJ whole genome shotgun (WGS) entry which is preliminary data.</text>
</comment>
<evidence type="ECO:0000313" key="1">
    <source>
        <dbReference type="EMBL" id="GAJ10794.1"/>
    </source>
</evidence>
<evidence type="ECO:0008006" key="2">
    <source>
        <dbReference type="Google" id="ProtNLM"/>
    </source>
</evidence>